<reference evidence="1 2" key="1">
    <citation type="journal article" date="2014" name="Int. J. Food Microbiol.">
        <title>Sequence and comparative analysis of Leuconostoc dairy bacteriophages.</title>
        <authorList>
            <person name="Kot W."/>
            <person name="Hansen L.H."/>
            <person name="Neve H."/>
            <person name="Hammer K."/>
            <person name="Jacobsen S."/>
            <person name="Pedersen P.D."/>
            <person name="Sorensen S.J."/>
            <person name="Heller K.J."/>
            <person name="Vogensen F.K."/>
        </authorList>
    </citation>
    <scope>NUCLEOTIDE SEQUENCE [LARGE SCALE GENOMIC DNA]</scope>
</reference>
<name>A0A059PAL6_9CAUD</name>
<dbReference type="KEGG" id="vg:19736022"/>
<proteinExistence type="predicted"/>
<sequence>MKRYVIVVLDEVGTEVLDISTNVEIHEWKLNTFEERGIRVVGHFSYNI</sequence>
<evidence type="ECO:0000313" key="2">
    <source>
        <dbReference type="Proteomes" id="UP000204240"/>
    </source>
</evidence>
<accession>A0A059PAL6</accession>
<organism evidence="1 2">
    <name type="scientific">Leuconostoc phage LN34</name>
    <dbReference type="NCBI Taxonomy" id="1262519"/>
    <lineage>
        <taxon>Viruses</taxon>
        <taxon>Duplodnaviria</taxon>
        <taxon>Heunggongvirae</taxon>
        <taxon>Uroviricota</taxon>
        <taxon>Caudoviricetes</taxon>
        <taxon>Mccleskeyvirinae</taxon>
        <taxon>Unaquatrovirus</taxon>
        <taxon>Unaquatrovirus LN34</taxon>
    </lineage>
</organism>
<dbReference type="Proteomes" id="UP000204240">
    <property type="component" value="Segment"/>
</dbReference>
<dbReference type="EMBL" id="KC013027">
    <property type="protein sequence ID" value="AFY98446.1"/>
    <property type="molecule type" value="Genomic_DNA"/>
</dbReference>
<dbReference type="GeneID" id="19736022"/>
<gene>
    <name evidence="1" type="ORF">phiLN34_036</name>
</gene>
<evidence type="ECO:0000313" key="1">
    <source>
        <dbReference type="EMBL" id="AFY98446.1"/>
    </source>
</evidence>
<dbReference type="RefSeq" id="YP_009044907.1">
    <property type="nucleotide sequence ID" value="NC_024388.1"/>
</dbReference>
<protein>
    <submittedName>
        <fullName evidence="1">Uncharacterized protein</fullName>
    </submittedName>
</protein>
<keyword evidence="2" id="KW-1185">Reference proteome</keyword>